<dbReference type="InterPro" id="IPR010480">
    <property type="entry name" value="Pepsin-I3"/>
</dbReference>
<reference evidence="2 4" key="2">
    <citation type="submission" date="2018-11" db="EMBL/GenBank/DDBJ databases">
        <authorList>
            <consortium name="Pathogen Informatics"/>
        </authorList>
    </citation>
    <scope>NUCLEOTIDE SEQUENCE [LARGE SCALE GENOMIC DNA]</scope>
</reference>
<gene>
    <name evidence="2" type="ORF">DME_LOCUS7181</name>
</gene>
<name>A0A0N4U7Q1_DRAME</name>
<dbReference type="AlphaFoldDB" id="A0A0N4U7Q1"/>
<evidence type="ECO:0000313" key="5">
    <source>
        <dbReference type="WBParaSite" id="DME_0000302201-mRNA-1"/>
    </source>
</evidence>
<accession>A0A0N4U7Q1</accession>
<evidence type="ECO:0000313" key="3">
    <source>
        <dbReference type="Proteomes" id="UP000038040"/>
    </source>
</evidence>
<reference evidence="5" key="1">
    <citation type="submission" date="2017-02" db="UniProtKB">
        <authorList>
            <consortium name="WormBaseParasite"/>
        </authorList>
    </citation>
    <scope>IDENTIFICATION</scope>
</reference>
<dbReference type="WBParaSite" id="DME_0000302201-mRNA-1">
    <property type="protein sequence ID" value="DME_0000302201-mRNA-1"/>
    <property type="gene ID" value="DME_0000302201"/>
</dbReference>
<dbReference type="Proteomes" id="UP000274756">
    <property type="component" value="Unassembled WGS sequence"/>
</dbReference>
<evidence type="ECO:0000313" key="2">
    <source>
        <dbReference type="EMBL" id="VDN57208.1"/>
    </source>
</evidence>
<dbReference type="Gene3D" id="3.30.1120.50">
    <property type="entry name" value="Pepsin inhibitor-3"/>
    <property type="match status" value="1"/>
</dbReference>
<organism evidence="3 5">
    <name type="scientific">Dracunculus medinensis</name>
    <name type="common">Guinea worm</name>
    <dbReference type="NCBI Taxonomy" id="318479"/>
    <lineage>
        <taxon>Eukaryota</taxon>
        <taxon>Metazoa</taxon>
        <taxon>Ecdysozoa</taxon>
        <taxon>Nematoda</taxon>
        <taxon>Chromadorea</taxon>
        <taxon>Rhabditida</taxon>
        <taxon>Spirurina</taxon>
        <taxon>Dracunculoidea</taxon>
        <taxon>Dracunculidae</taxon>
        <taxon>Dracunculus</taxon>
    </lineage>
</organism>
<keyword evidence="4" id="KW-1185">Reference proteome</keyword>
<protein>
    <submittedName>
        <fullName evidence="5">Pepsin-I3 domain-containing protein</fullName>
    </submittedName>
</protein>
<dbReference type="InterPro" id="IPR038412">
    <property type="entry name" value="Pepsin-I3_sf"/>
</dbReference>
<dbReference type="Proteomes" id="UP000038040">
    <property type="component" value="Unplaced"/>
</dbReference>
<evidence type="ECO:0000259" key="1">
    <source>
        <dbReference type="Pfam" id="PF06394"/>
    </source>
</evidence>
<feature type="domain" description="Pepsin inhibitor-3-like repeated" evidence="1">
    <location>
        <begin position="22"/>
        <end position="70"/>
    </location>
</feature>
<dbReference type="Pfam" id="PF06394">
    <property type="entry name" value="Pepsin-I3"/>
    <property type="match status" value="1"/>
</dbReference>
<sequence length="116" mass="13933">MSFVIANVMSQNFNHSINGVQCTIMDEDLYLNGRFVRKLAPEEKEALRIYNENVGDWLKQQQEQINEEVNQKMLQLQENLNFWPFQESYDRFRRHATRTPRRAGFHFPKFPDICHV</sequence>
<proteinExistence type="predicted"/>
<dbReference type="EMBL" id="UYYG01001159">
    <property type="protein sequence ID" value="VDN57208.1"/>
    <property type="molecule type" value="Genomic_DNA"/>
</dbReference>
<evidence type="ECO:0000313" key="4">
    <source>
        <dbReference type="Proteomes" id="UP000274756"/>
    </source>
</evidence>